<comment type="caution">
    <text evidence="1">The sequence shown here is derived from an EMBL/GenBank/DDBJ whole genome shotgun (WGS) entry which is preliminary data.</text>
</comment>
<dbReference type="Proteomes" id="UP000477651">
    <property type="component" value="Unassembled WGS sequence"/>
</dbReference>
<reference evidence="1 2" key="1">
    <citation type="submission" date="2020-02" db="EMBL/GenBank/DDBJ databases">
        <title>Pelistega sp. NLN82 were isolated from wild rodents of the Hainan Island.</title>
        <authorList>
            <person name="Niu N."/>
            <person name="Zhou J."/>
        </authorList>
    </citation>
    <scope>NUCLEOTIDE SEQUENCE [LARGE SCALE GENOMIC DNA]</scope>
    <source>
        <strain evidence="1 2">NLN82</strain>
    </source>
</reference>
<accession>A0A6L9Y7N8</accession>
<dbReference type="EMBL" id="JAAGYR010000009">
    <property type="protein sequence ID" value="NEN75847.1"/>
    <property type="molecule type" value="Genomic_DNA"/>
</dbReference>
<gene>
    <name evidence="1" type="ORF">F9B74_05845</name>
</gene>
<sequence>MISSLKTALNEITVIEQHLILVENAQDYKIINKAYSMPKNRKAGLPYDEARQAFASHITRLSNMDKVRLSDNDKKIINARQEAIKVASDIYKEKQQKILGINVCSI</sequence>
<evidence type="ECO:0000313" key="2">
    <source>
        <dbReference type="Proteomes" id="UP000477651"/>
    </source>
</evidence>
<organism evidence="1 2">
    <name type="scientific">Pelistega ratti</name>
    <dbReference type="NCBI Taxonomy" id="2652177"/>
    <lineage>
        <taxon>Bacteria</taxon>
        <taxon>Pseudomonadati</taxon>
        <taxon>Pseudomonadota</taxon>
        <taxon>Betaproteobacteria</taxon>
        <taxon>Burkholderiales</taxon>
        <taxon>Alcaligenaceae</taxon>
        <taxon>Pelistega</taxon>
    </lineage>
</organism>
<proteinExistence type="predicted"/>
<protein>
    <submittedName>
        <fullName evidence="1">Uncharacterized protein</fullName>
    </submittedName>
</protein>
<evidence type="ECO:0000313" key="1">
    <source>
        <dbReference type="EMBL" id="NEN75847.1"/>
    </source>
</evidence>
<keyword evidence="2" id="KW-1185">Reference proteome</keyword>
<name>A0A6L9Y7N8_9BURK</name>
<dbReference type="AlphaFoldDB" id="A0A6L9Y7N8"/>